<protein>
    <recommendedName>
        <fullName evidence="3">PKD domain-containing protein</fullName>
    </recommendedName>
</protein>
<evidence type="ECO:0008006" key="3">
    <source>
        <dbReference type="Google" id="ProtNLM"/>
    </source>
</evidence>
<gene>
    <name evidence="1" type="ORF">A2845_02905</name>
</gene>
<dbReference type="Gene3D" id="3.30.1920.20">
    <property type="match status" value="1"/>
</dbReference>
<proteinExistence type="predicted"/>
<dbReference type="Proteomes" id="UP000177122">
    <property type="component" value="Unassembled WGS sequence"/>
</dbReference>
<organism evidence="1 2">
    <name type="scientific">Candidatus Lloydbacteria bacterium RIFCSPHIGHO2_01_FULL_49_22</name>
    <dbReference type="NCBI Taxonomy" id="1798658"/>
    <lineage>
        <taxon>Bacteria</taxon>
        <taxon>Candidatus Lloydiibacteriota</taxon>
    </lineage>
</organism>
<dbReference type="InterPro" id="IPR013783">
    <property type="entry name" value="Ig-like_fold"/>
</dbReference>
<evidence type="ECO:0000313" key="2">
    <source>
        <dbReference type="Proteomes" id="UP000177122"/>
    </source>
</evidence>
<dbReference type="Gene3D" id="2.60.40.10">
    <property type="entry name" value="Immunoglobulins"/>
    <property type="match status" value="1"/>
</dbReference>
<reference evidence="1 2" key="1">
    <citation type="journal article" date="2016" name="Nat. Commun.">
        <title>Thousands of microbial genomes shed light on interconnected biogeochemical processes in an aquifer system.</title>
        <authorList>
            <person name="Anantharaman K."/>
            <person name="Brown C.T."/>
            <person name="Hug L.A."/>
            <person name="Sharon I."/>
            <person name="Castelle C.J."/>
            <person name="Probst A.J."/>
            <person name="Thomas B.C."/>
            <person name="Singh A."/>
            <person name="Wilkins M.J."/>
            <person name="Karaoz U."/>
            <person name="Brodie E.L."/>
            <person name="Williams K.H."/>
            <person name="Hubbard S.S."/>
            <person name="Banfield J.F."/>
        </authorList>
    </citation>
    <scope>NUCLEOTIDE SEQUENCE [LARGE SCALE GENOMIC DNA]</scope>
</reference>
<accession>A0A1G2CXJ8</accession>
<dbReference type="Pfam" id="PF22352">
    <property type="entry name" value="K319L-like_PKD"/>
    <property type="match status" value="1"/>
</dbReference>
<dbReference type="InterPro" id="IPR036366">
    <property type="entry name" value="PGBDSf"/>
</dbReference>
<comment type="caution">
    <text evidence="1">The sequence shown here is derived from an EMBL/GenBank/DDBJ whole genome shotgun (WGS) entry which is preliminary data.</text>
</comment>
<dbReference type="EMBL" id="MHLI01000015">
    <property type="protein sequence ID" value="OGZ05238.1"/>
    <property type="molecule type" value="Genomic_DNA"/>
</dbReference>
<dbReference type="Gene3D" id="1.10.101.10">
    <property type="entry name" value="PGBD-like superfamily/PGBD"/>
    <property type="match status" value="1"/>
</dbReference>
<name>A0A1G2CXJ8_9BACT</name>
<evidence type="ECO:0000313" key="1">
    <source>
        <dbReference type="EMBL" id="OGZ05238.1"/>
    </source>
</evidence>
<sequence length="553" mass="59042">MPSSILRSSNVIIANYNIPYGTLAIDTANVAERPDYGFEFTQAGGNSVSIDSVELINNNSQVKITLSDTPTGTDQHLRYAWSCYVVASWCAQAGDATAVGGNIRDTDTSVSPSSGSTGLPLYDWSVSFNESIVVGNTSPTTTDNADDNWHSSDLTINLNPSDNSGSGIAHTYYCVDTNNSCVPTTEGTSVSLSCDSGSSCQQYIRYYSVDNLGNIENTESSNIIKIDKQNPTISAGDDQNKGATFTQVAAASDSGSDMNASTYQWAKVSGPGAVTFGDGTASSTTISVDTNGTYVISFTASDNVGNSNSHNFTLIWDAVLVTPAVTSSGGGGMPAGWSNLPITPTGGFKVFVNSGSSTTSNRNVILGFNAGMDIKQLAISMTGDFTDASREDYVAFKLWDLCSKFGGTLKNLICPDGQYTVYVKFYTAYGRSSDTASSIIVLRSGTTVTENLRINILPFTNPFTQYRQYRQTNADIKRLQIFLNSDPDTRLADSGVGSPGKETDYFGLLTYKAVIKFQEKYTEDVLAPWGLVRGTGYVGKTTSAKINELMGNE</sequence>
<dbReference type="AlphaFoldDB" id="A0A1G2CXJ8"/>